<reference evidence="2 3" key="1">
    <citation type="submission" date="2022-07" db="EMBL/GenBank/DDBJ databases">
        <title>Mucilaginibacter sp. JC4.</title>
        <authorList>
            <person name="Le V."/>
            <person name="Ko S.-R."/>
            <person name="Ahn C.-Y."/>
            <person name="Oh H.-M."/>
        </authorList>
    </citation>
    <scope>NUCLEOTIDE SEQUENCE [LARGE SCALE GENOMIC DNA]</scope>
    <source>
        <strain evidence="2 3">JC4</strain>
    </source>
</reference>
<dbReference type="RefSeq" id="WP_256541107.1">
    <property type="nucleotide sequence ID" value="NZ_JANHOH010000010.1"/>
</dbReference>
<evidence type="ECO:0000313" key="3">
    <source>
        <dbReference type="Proteomes" id="UP001204376"/>
    </source>
</evidence>
<dbReference type="Proteomes" id="UP001204376">
    <property type="component" value="Unassembled WGS sequence"/>
</dbReference>
<protein>
    <submittedName>
        <fullName evidence="2">DUF6122 family protein</fullName>
    </submittedName>
</protein>
<keyword evidence="1" id="KW-0812">Transmembrane</keyword>
<accession>A0ABT1T909</accession>
<feature type="transmembrane region" description="Helical" evidence="1">
    <location>
        <begin position="13"/>
        <end position="31"/>
    </location>
</feature>
<keyword evidence="1" id="KW-1133">Transmembrane helix</keyword>
<dbReference type="EMBL" id="JANHOH010000010">
    <property type="protein sequence ID" value="MCQ6960937.1"/>
    <property type="molecule type" value="Genomic_DNA"/>
</dbReference>
<name>A0ABT1T909_9SPHI</name>
<keyword evidence="3" id="KW-1185">Reference proteome</keyword>
<keyword evidence="1" id="KW-0472">Membrane</keyword>
<gene>
    <name evidence="2" type="ORF">NPE20_23355</name>
</gene>
<proteinExistence type="predicted"/>
<feature type="transmembrane region" description="Helical" evidence="1">
    <location>
        <begin position="75"/>
        <end position="98"/>
    </location>
</feature>
<evidence type="ECO:0000313" key="2">
    <source>
        <dbReference type="EMBL" id="MCQ6960937.1"/>
    </source>
</evidence>
<sequence>MQNFQFLHVLRPILHYGLHFIAPGLLAYLFFRDRWKKAWLIMAATIAVDADHLLARPVFDPNRCSVGFHPLHSYYAIGVYILLLFFPKTRVVAVGLLFHMFTDLQDCLWL</sequence>
<organism evidence="2 3">
    <name type="scientific">Mucilaginibacter aquariorum</name>
    <dbReference type="NCBI Taxonomy" id="2967225"/>
    <lineage>
        <taxon>Bacteria</taxon>
        <taxon>Pseudomonadati</taxon>
        <taxon>Bacteroidota</taxon>
        <taxon>Sphingobacteriia</taxon>
        <taxon>Sphingobacteriales</taxon>
        <taxon>Sphingobacteriaceae</taxon>
        <taxon>Mucilaginibacter</taxon>
    </lineage>
</organism>
<dbReference type="InterPro" id="IPR046125">
    <property type="entry name" value="DUF6122"/>
</dbReference>
<evidence type="ECO:0000256" key="1">
    <source>
        <dbReference type="SAM" id="Phobius"/>
    </source>
</evidence>
<comment type="caution">
    <text evidence="2">The sequence shown here is derived from an EMBL/GenBank/DDBJ whole genome shotgun (WGS) entry which is preliminary data.</text>
</comment>
<dbReference type="Pfam" id="PF19617">
    <property type="entry name" value="DUF6122"/>
    <property type="match status" value="1"/>
</dbReference>